<dbReference type="KEGG" id="abom:D7I45_00790"/>
<protein>
    <recommendedName>
        <fullName evidence="1">UPF0735 ACT domain-containing protein D7I45_00790</fullName>
    </recommendedName>
</protein>
<dbReference type="InterPro" id="IPR045865">
    <property type="entry name" value="ACT-like_dom_sf"/>
</dbReference>
<dbReference type="InterPro" id="IPR008310">
    <property type="entry name" value="UPF0735_ACT_dom-cont"/>
</dbReference>
<feature type="domain" description="ACT" evidence="2">
    <location>
        <begin position="68"/>
        <end position="143"/>
    </location>
</feature>
<evidence type="ECO:0000256" key="1">
    <source>
        <dbReference type="HAMAP-Rule" id="MF_00707"/>
    </source>
</evidence>
<keyword evidence="4" id="KW-1185">Reference proteome</keyword>
<dbReference type="CDD" id="cd04888">
    <property type="entry name" value="ACT_PheB-BS"/>
    <property type="match status" value="1"/>
</dbReference>
<dbReference type="InterPro" id="IPR002912">
    <property type="entry name" value="ACT_dom"/>
</dbReference>
<dbReference type="OrthoDB" id="9788773at2"/>
<dbReference type="EMBL" id="CP032626">
    <property type="protein sequence ID" value="AYF92124.1"/>
    <property type="molecule type" value="Genomic_DNA"/>
</dbReference>
<dbReference type="AlphaFoldDB" id="A0A387AN79"/>
<dbReference type="SUPFAM" id="SSF55021">
    <property type="entry name" value="ACT-like"/>
    <property type="match status" value="1"/>
</dbReference>
<proteinExistence type="inferred from homology"/>
<dbReference type="Gene3D" id="3.30.70.260">
    <property type="match status" value="1"/>
</dbReference>
<dbReference type="PIRSF" id="PIRSF025624">
    <property type="entry name" value="ACT_PheB"/>
    <property type="match status" value="1"/>
</dbReference>
<dbReference type="HAMAP" id="MF_00707">
    <property type="entry name" value="UPF0735"/>
    <property type="match status" value="1"/>
</dbReference>
<reference evidence="3 4" key="1">
    <citation type="submission" date="2018-09" db="EMBL/GenBank/DDBJ databases">
        <title>Genome sequencing of strain BHWM-4.</title>
        <authorList>
            <person name="Heo J."/>
            <person name="Kim S.-J."/>
            <person name="Kwon S.-W."/>
        </authorList>
    </citation>
    <scope>NUCLEOTIDE SEQUENCE [LARGE SCALE GENOMIC DNA]</scope>
    <source>
        <strain evidence="3 4">BHWM-4</strain>
    </source>
</reference>
<dbReference type="NCBIfam" id="NF003361">
    <property type="entry name" value="PRK04435.1"/>
    <property type="match status" value="1"/>
</dbReference>
<gene>
    <name evidence="3" type="ORF">D7I45_00790</name>
</gene>
<organism evidence="3 4">
    <name type="scientific">Apilactobacillus bombintestini</name>
    <dbReference type="NCBI Taxonomy" id="2419772"/>
    <lineage>
        <taxon>Bacteria</taxon>
        <taxon>Bacillati</taxon>
        <taxon>Bacillota</taxon>
        <taxon>Bacilli</taxon>
        <taxon>Lactobacillales</taxon>
        <taxon>Lactobacillaceae</taxon>
        <taxon>Apilactobacillus</taxon>
    </lineage>
</organism>
<dbReference type="Proteomes" id="UP000272003">
    <property type="component" value="Chromosome"/>
</dbReference>
<sequence>MSKYYIVDDSLLPDAFGKVIEARKLLDHGDVKNVSEAAKKVGISRASYYKYKDYVYETEQSSWQQKAVISFLLNHRSGILSQVLTTISKYHANILTINQNIPINNSASVVISLDLSKMTISIDELLDQIRSISGTNKTELIAME</sequence>
<evidence type="ECO:0000259" key="2">
    <source>
        <dbReference type="PROSITE" id="PS51671"/>
    </source>
</evidence>
<evidence type="ECO:0000313" key="3">
    <source>
        <dbReference type="EMBL" id="AYF92124.1"/>
    </source>
</evidence>
<comment type="similarity">
    <text evidence="1">Belongs to the UPF0735 family.</text>
</comment>
<dbReference type="RefSeq" id="WP_120783898.1">
    <property type="nucleotide sequence ID" value="NZ_CP032626.1"/>
</dbReference>
<evidence type="ECO:0000313" key="4">
    <source>
        <dbReference type="Proteomes" id="UP000272003"/>
    </source>
</evidence>
<accession>A0A387AN79</accession>
<name>A0A387AN79_9LACO</name>
<dbReference type="PROSITE" id="PS51671">
    <property type="entry name" value="ACT"/>
    <property type="match status" value="1"/>
</dbReference>